<dbReference type="Gene3D" id="2.60.40.4070">
    <property type="match status" value="1"/>
</dbReference>
<comment type="similarity">
    <text evidence="1 5">Belongs to the FlgD family.</text>
</comment>
<keyword evidence="3 5" id="KW-1005">Bacterial flagellum biogenesis</keyword>
<reference evidence="9" key="1">
    <citation type="journal article" date="2019" name="Int. J. Syst. Evol. Microbiol.">
        <title>The Global Catalogue of Microorganisms (GCM) 10K type strain sequencing project: providing services to taxonomists for standard genome sequencing and annotation.</title>
        <authorList>
            <consortium name="The Broad Institute Genomics Platform"/>
            <consortium name="The Broad Institute Genome Sequencing Center for Infectious Disease"/>
            <person name="Wu L."/>
            <person name="Ma J."/>
        </authorList>
    </citation>
    <scope>NUCLEOTIDE SEQUENCE [LARGE SCALE GENOMIC DNA]</scope>
    <source>
        <strain evidence="9">KCTC 23701</strain>
    </source>
</reference>
<dbReference type="Proteomes" id="UP000604737">
    <property type="component" value="Unassembled WGS sequence"/>
</dbReference>
<sequence length="223" mass="23397">MSAVNATSGFDYSTLNAKAEKAKDTAADMQQSFLKLLITQMQNQDPMNPMDNAQTTSQMAQINTVTGIQQLNTTMTQMMASMAGAQGLQAAAVVGKDVMAPVKELDYAGKDGVDLGLDLPAGHKGTQLAIVDAAGNVIEKVDIPASQTGYISIKWDGKLADGTQAPAGSYHVLAASINASGKEQAIDVFGWQKAASVTLASNGTKVQLTDGTIVDFDKIKQLR</sequence>
<dbReference type="InterPro" id="IPR005648">
    <property type="entry name" value="FlgD"/>
</dbReference>
<feature type="domain" description="FlgD/Vpr Ig-like" evidence="6">
    <location>
        <begin position="111"/>
        <end position="178"/>
    </location>
</feature>
<dbReference type="Pfam" id="PF03963">
    <property type="entry name" value="FlgD"/>
    <property type="match status" value="1"/>
</dbReference>
<protein>
    <recommendedName>
        <fullName evidence="2 5">Basal-body rod modification protein FlgD</fullName>
    </recommendedName>
</protein>
<evidence type="ECO:0000256" key="5">
    <source>
        <dbReference type="RuleBase" id="RU362076"/>
    </source>
</evidence>
<comment type="caution">
    <text evidence="8">The sequence shown here is derived from an EMBL/GenBank/DDBJ whole genome shotgun (WGS) entry which is preliminary data.</text>
</comment>
<dbReference type="Pfam" id="PF13860">
    <property type="entry name" value="FlgD_ig"/>
    <property type="match status" value="1"/>
</dbReference>
<dbReference type="EMBL" id="BMYO01000001">
    <property type="protein sequence ID" value="GHD57179.1"/>
    <property type="molecule type" value="Genomic_DNA"/>
</dbReference>
<dbReference type="InterPro" id="IPR025963">
    <property type="entry name" value="FLgD_Tudor"/>
</dbReference>
<evidence type="ECO:0000256" key="3">
    <source>
        <dbReference type="ARBA" id="ARBA00022795"/>
    </source>
</evidence>
<keyword evidence="9" id="KW-1185">Reference proteome</keyword>
<dbReference type="InterPro" id="IPR025965">
    <property type="entry name" value="FlgD/Vpr_Ig-like"/>
</dbReference>
<evidence type="ECO:0000256" key="4">
    <source>
        <dbReference type="ARBA" id="ARBA00024746"/>
    </source>
</evidence>
<evidence type="ECO:0000256" key="1">
    <source>
        <dbReference type="ARBA" id="ARBA00010577"/>
    </source>
</evidence>
<dbReference type="Gene3D" id="2.30.30.910">
    <property type="match status" value="1"/>
</dbReference>
<organism evidence="8 9">
    <name type="scientific">Jeongeupia chitinilytica</name>
    <dbReference type="NCBI Taxonomy" id="1041641"/>
    <lineage>
        <taxon>Bacteria</taxon>
        <taxon>Pseudomonadati</taxon>
        <taxon>Pseudomonadota</taxon>
        <taxon>Betaproteobacteria</taxon>
        <taxon>Neisseriales</taxon>
        <taxon>Chitinibacteraceae</taxon>
        <taxon>Jeongeupia</taxon>
    </lineage>
</organism>
<proteinExistence type="inferred from homology"/>
<evidence type="ECO:0000313" key="9">
    <source>
        <dbReference type="Proteomes" id="UP000604737"/>
    </source>
</evidence>
<dbReference type="Pfam" id="PF13861">
    <property type="entry name" value="FLgD_tudor"/>
    <property type="match status" value="1"/>
</dbReference>
<comment type="function">
    <text evidence="4 5">Required for flagellar hook formation. May act as a scaffolding protein.</text>
</comment>
<evidence type="ECO:0000256" key="2">
    <source>
        <dbReference type="ARBA" id="ARBA00016013"/>
    </source>
</evidence>
<gene>
    <name evidence="8" type="ORF">GCM10007350_05470</name>
</gene>
<evidence type="ECO:0000259" key="6">
    <source>
        <dbReference type="Pfam" id="PF13860"/>
    </source>
</evidence>
<name>A0ABQ3GVL9_9NEIS</name>
<feature type="domain" description="FlgD Tudor-like" evidence="7">
    <location>
        <begin position="86"/>
        <end position="220"/>
    </location>
</feature>
<evidence type="ECO:0000259" key="7">
    <source>
        <dbReference type="Pfam" id="PF13861"/>
    </source>
</evidence>
<evidence type="ECO:0000313" key="8">
    <source>
        <dbReference type="EMBL" id="GHD57179.1"/>
    </source>
</evidence>
<dbReference type="RefSeq" id="WP_189458600.1">
    <property type="nucleotide sequence ID" value="NZ_BMYO01000001.1"/>
</dbReference>
<accession>A0ABQ3GVL9</accession>